<dbReference type="EMBL" id="FZOS01000006">
    <property type="protein sequence ID" value="SNS42739.1"/>
    <property type="molecule type" value="Genomic_DNA"/>
</dbReference>
<feature type="signal peptide" evidence="1">
    <location>
        <begin position="1"/>
        <end position="33"/>
    </location>
</feature>
<keyword evidence="3" id="KW-1185">Reference proteome</keyword>
<dbReference type="SUPFAM" id="SSF48452">
    <property type="entry name" value="TPR-like"/>
    <property type="match status" value="1"/>
</dbReference>
<gene>
    <name evidence="2" type="ORF">SAMN06295912_10685</name>
</gene>
<evidence type="ECO:0000256" key="1">
    <source>
        <dbReference type="SAM" id="SignalP"/>
    </source>
</evidence>
<keyword evidence="1" id="KW-0732">Signal</keyword>
<organism evidence="2 3">
    <name type="scientific">Edaphosphingomonas laterariae</name>
    <dbReference type="NCBI Taxonomy" id="861865"/>
    <lineage>
        <taxon>Bacteria</taxon>
        <taxon>Pseudomonadati</taxon>
        <taxon>Pseudomonadota</taxon>
        <taxon>Alphaproteobacteria</taxon>
        <taxon>Sphingomonadales</taxon>
        <taxon>Rhizorhabdaceae</taxon>
        <taxon>Edaphosphingomonas</taxon>
    </lineage>
</organism>
<dbReference type="Gene3D" id="1.25.40.10">
    <property type="entry name" value="Tetratricopeptide repeat domain"/>
    <property type="match status" value="1"/>
</dbReference>
<name>A0A239EDY4_9SPHN</name>
<evidence type="ECO:0008006" key="4">
    <source>
        <dbReference type="Google" id="ProtNLM"/>
    </source>
</evidence>
<sequence>MVAARHGGMPILRNLTIACTSLLLMAASAPAHATAETARDIMVSAAYQTSDKATALAMIDKALQRADAVLAARPGDREAMLQRGVAIGYRGKLARNIGDAKAARAIFEELVKANPRDAEAQMLLAGWHLDAIAQLGGLLARTALGARQSAGDAALDRSVALGGNRALYPGMAAILRIRENPKNVPLALKLATAAIAAPAPTPLDRHVKRAVETLLPSLRANDGKAAAMMARRLVPFGRITN</sequence>
<proteinExistence type="predicted"/>
<feature type="chain" id="PRO_5013076901" description="Tetratricopeptide repeat-containing protein" evidence="1">
    <location>
        <begin position="34"/>
        <end position="241"/>
    </location>
</feature>
<dbReference type="AlphaFoldDB" id="A0A239EDY4"/>
<evidence type="ECO:0000313" key="2">
    <source>
        <dbReference type="EMBL" id="SNS42739.1"/>
    </source>
</evidence>
<protein>
    <recommendedName>
        <fullName evidence="4">Tetratricopeptide repeat-containing protein</fullName>
    </recommendedName>
</protein>
<dbReference type="Proteomes" id="UP000198281">
    <property type="component" value="Unassembled WGS sequence"/>
</dbReference>
<dbReference type="InterPro" id="IPR011990">
    <property type="entry name" value="TPR-like_helical_dom_sf"/>
</dbReference>
<accession>A0A239EDY4</accession>
<evidence type="ECO:0000313" key="3">
    <source>
        <dbReference type="Proteomes" id="UP000198281"/>
    </source>
</evidence>
<reference evidence="3" key="1">
    <citation type="submission" date="2017-06" db="EMBL/GenBank/DDBJ databases">
        <authorList>
            <person name="Varghese N."/>
            <person name="Submissions S."/>
        </authorList>
    </citation>
    <scope>NUCLEOTIDE SEQUENCE [LARGE SCALE GENOMIC DNA]</scope>
    <source>
        <strain evidence="3">LNB2</strain>
    </source>
</reference>